<dbReference type="AlphaFoldDB" id="A0A9P6GZD9"/>
<comment type="caution">
    <text evidence="1">The sequence shown here is derived from an EMBL/GenBank/DDBJ whole genome shotgun (WGS) entry which is preliminary data.</text>
</comment>
<protein>
    <submittedName>
        <fullName evidence="1">Dynein heavy chain-like protein</fullName>
    </submittedName>
</protein>
<organism evidence="1 2">
    <name type="scientific">Nosema granulosis</name>
    <dbReference type="NCBI Taxonomy" id="83296"/>
    <lineage>
        <taxon>Eukaryota</taxon>
        <taxon>Fungi</taxon>
        <taxon>Fungi incertae sedis</taxon>
        <taxon>Microsporidia</taxon>
        <taxon>Nosematidae</taxon>
        <taxon>Nosema</taxon>
    </lineage>
</organism>
<accession>A0A9P6GZD9</accession>
<dbReference type="EMBL" id="SBJO01000050">
    <property type="protein sequence ID" value="KAF9763890.1"/>
    <property type="molecule type" value="Genomic_DNA"/>
</dbReference>
<sequence>DEKMVDEKMVDEKMVDEKMVDEKMVDEKMVDEKVVDEKMVDEKMVDEKMVDEKIPLDSKNPKNNNLPKQSIDSINSNTNNPIVQPTGVQPIGGTNNPIIQPAGNTENDFYSMLSHFSDLKFFSSILYNHLFCFKISHSELQLLKIKKDKKSFEDFLDNKNLEIVNNFEDSNFFYFLKDNLEVEDMVLGVISAGQSFLGENLDYLEILQLFPNRRILRKVNQQIVDLFFSIVSLVFLKSHVYCSEQNIKLHVDPNILFLMLNTASLGFFCDRKLLQYILKDLSLPKFKKNLVYYKLKKHVVDDKFLSILNNMSISFEGAVEDFPFNIIEHILNVFFIIAFKK</sequence>
<reference evidence="1 2" key="1">
    <citation type="journal article" date="2020" name="Genome Biol. Evol.">
        <title>Comparative genomics of strictly vertically transmitted, feminizing microsporidia endosymbionts of amphipod crustaceans.</title>
        <authorList>
            <person name="Cormier A."/>
            <person name="Chebbi M.A."/>
            <person name="Giraud I."/>
            <person name="Wattier R."/>
            <person name="Teixeira M."/>
            <person name="Gilbert C."/>
            <person name="Rigaud T."/>
            <person name="Cordaux R."/>
        </authorList>
    </citation>
    <scope>NUCLEOTIDE SEQUENCE [LARGE SCALE GENOMIC DNA]</scope>
    <source>
        <strain evidence="1 2">Ou3-Ou53</strain>
    </source>
</reference>
<gene>
    <name evidence="1" type="ORF">NGRA_0976</name>
</gene>
<evidence type="ECO:0000313" key="1">
    <source>
        <dbReference type="EMBL" id="KAF9763890.1"/>
    </source>
</evidence>
<feature type="non-terminal residue" evidence="1">
    <location>
        <position position="1"/>
    </location>
</feature>
<dbReference type="Proteomes" id="UP000740883">
    <property type="component" value="Unassembled WGS sequence"/>
</dbReference>
<evidence type="ECO:0000313" key="2">
    <source>
        <dbReference type="Proteomes" id="UP000740883"/>
    </source>
</evidence>
<keyword evidence="2" id="KW-1185">Reference proteome</keyword>
<proteinExistence type="predicted"/>
<name>A0A9P6GZD9_9MICR</name>